<dbReference type="CDD" id="cd00082">
    <property type="entry name" value="HisKA"/>
    <property type="match status" value="1"/>
</dbReference>
<dbReference type="Gene3D" id="1.10.287.130">
    <property type="match status" value="1"/>
</dbReference>
<dbReference type="InterPro" id="IPR005467">
    <property type="entry name" value="His_kinase_dom"/>
</dbReference>
<feature type="domain" description="Histidine kinase" evidence="2">
    <location>
        <begin position="338"/>
        <end position="568"/>
    </location>
</feature>
<gene>
    <name evidence="3" type="primary">rpfC_1</name>
    <name evidence="3" type="ORF">NMY3_00141</name>
</gene>
<dbReference type="GO" id="GO:0000155">
    <property type="term" value="F:phosphorelay sensor kinase activity"/>
    <property type="evidence" value="ECO:0007669"/>
    <property type="project" value="InterPro"/>
</dbReference>
<dbReference type="Gene3D" id="3.30.565.10">
    <property type="entry name" value="Histidine kinase-like ATPase, C-terminal domain"/>
    <property type="match status" value="1"/>
</dbReference>
<dbReference type="InterPro" id="IPR004358">
    <property type="entry name" value="Sig_transdc_His_kin-like_C"/>
</dbReference>
<keyword evidence="3" id="KW-0808">Transferase</keyword>
<dbReference type="SMART" id="SM00388">
    <property type="entry name" value="HisKA"/>
    <property type="match status" value="1"/>
</dbReference>
<evidence type="ECO:0000259" key="2">
    <source>
        <dbReference type="PROSITE" id="PS50109"/>
    </source>
</evidence>
<proteinExistence type="predicted"/>
<dbReference type="EMBL" id="CP012850">
    <property type="protein sequence ID" value="ALI34355.1"/>
    <property type="molecule type" value="Genomic_DNA"/>
</dbReference>
<dbReference type="Proteomes" id="UP000058925">
    <property type="component" value="Chromosome"/>
</dbReference>
<dbReference type="GeneID" id="60420352"/>
<dbReference type="AlphaFoldDB" id="A0A654LSY0"/>
<dbReference type="PROSITE" id="PS50109">
    <property type="entry name" value="HIS_KIN"/>
    <property type="match status" value="1"/>
</dbReference>
<protein>
    <submittedName>
        <fullName evidence="3">Sensory/regulatory protein RpfC</fullName>
        <ecNumber evidence="3">2.7.13.3</ecNumber>
    </submittedName>
</protein>
<dbReference type="Pfam" id="PF02518">
    <property type="entry name" value="HATPase_c"/>
    <property type="match status" value="1"/>
</dbReference>
<dbReference type="PRINTS" id="PR00344">
    <property type="entry name" value="BCTRLSENSOR"/>
</dbReference>
<reference evidence="4" key="1">
    <citation type="submission" date="2015-10" db="EMBL/GenBank/DDBJ databases">
        <title>Niche specialization of a soil ammonia-oxidizing archaeon, Candidatus Nitrosocosmicus oleophilus.</title>
        <authorList>
            <person name="Jung M.-Y."/>
            <person name="Rhee S.-K."/>
        </authorList>
    </citation>
    <scope>NUCLEOTIDE SEQUENCE [LARGE SCALE GENOMIC DNA]</scope>
    <source>
        <strain evidence="4">MY3</strain>
    </source>
</reference>
<name>A0A654LSY0_9ARCH</name>
<dbReference type="InterPro" id="IPR003594">
    <property type="entry name" value="HATPase_dom"/>
</dbReference>
<organism evidence="3 4">
    <name type="scientific">Candidatus Nitrosocosmicus oleophilus</name>
    <dbReference type="NCBI Taxonomy" id="1353260"/>
    <lineage>
        <taxon>Archaea</taxon>
        <taxon>Nitrososphaerota</taxon>
        <taxon>Nitrososphaeria</taxon>
        <taxon>Nitrososphaerales</taxon>
        <taxon>Nitrososphaeraceae</taxon>
        <taxon>Candidatus Nitrosocosmicus</taxon>
    </lineage>
</organism>
<accession>A0A654LSY0</accession>
<dbReference type="InterPro" id="IPR036890">
    <property type="entry name" value="HATPase_C_sf"/>
</dbReference>
<dbReference type="PANTHER" id="PTHR43547:SF2">
    <property type="entry name" value="HYBRID SIGNAL TRANSDUCTION HISTIDINE KINASE C"/>
    <property type="match status" value="1"/>
</dbReference>
<evidence type="ECO:0000313" key="3">
    <source>
        <dbReference type="EMBL" id="ALI34355.1"/>
    </source>
</evidence>
<dbReference type="PANTHER" id="PTHR43547">
    <property type="entry name" value="TWO-COMPONENT HISTIDINE KINASE"/>
    <property type="match status" value="1"/>
</dbReference>
<keyword evidence="1" id="KW-0597">Phosphoprotein</keyword>
<sequence length="571" mass="65375">MNISEQTTLHNRKTDLIYDMDTAVSYGIRFLENVSERMDICVDKNGPSIIIKSDIYKSNYVKAKNRGAKIRFITEITKDNIQYCKKLGEFVSELRHLDGVKGSVCVNNSEFLGMSTWNETKLLNPVIYSNEREVIEQQQYIFEIFWKKAEPLTQKLREIEEGIVPEFMESRNSPVDIQNKVFDLLKSAESEILVIMSTSKAFHRQTESGTFKLLKELGNTKPWIIIKILTPKDNEIERLITILNKPNFVVRCIEPLSKVSILVIDRKQSLVAETKDDTKQIISEAVGFVTYSNSPPTVLSYVAIFDSIWKQTEIYQQLKDAHEKLKIHDNMQKEFINIVAHDLRTPLTPIIGLTEYVRDKTKDVHHMELLDRVVKDAKKLSYLNEKILDVTKFESKLFKPNKEVFSLNELIVNVIKELEHILDDAKKIKFEYHFDTEYLVDADSRRIGQVISNLIDNSIKSILEQGTGRGVISISTSIERITSTIPNLGGDYYPQHMIIVSIKDTGIALDNEILPRLFTKFATKSFQGTGLGLYLSKNIIEAHGGKIWAENNKDRFGATVSFSLPLTNKVI</sequence>
<evidence type="ECO:0000256" key="1">
    <source>
        <dbReference type="ARBA" id="ARBA00022553"/>
    </source>
</evidence>
<dbReference type="OrthoDB" id="342253at2157"/>
<dbReference type="InterPro" id="IPR003661">
    <property type="entry name" value="HisK_dim/P_dom"/>
</dbReference>
<dbReference type="SUPFAM" id="SSF55874">
    <property type="entry name" value="ATPase domain of HSP90 chaperone/DNA topoisomerase II/histidine kinase"/>
    <property type="match status" value="1"/>
</dbReference>
<dbReference type="KEGG" id="taa:NMY3_00141"/>
<dbReference type="InterPro" id="IPR036097">
    <property type="entry name" value="HisK_dim/P_sf"/>
</dbReference>
<dbReference type="SMART" id="SM00387">
    <property type="entry name" value="HATPase_c"/>
    <property type="match status" value="1"/>
</dbReference>
<keyword evidence="4" id="KW-1185">Reference proteome</keyword>
<dbReference type="SUPFAM" id="SSF47384">
    <property type="entry name" value="Homodimeric domain of signal transducing histidine kinase"/>
    <property type="match status" value="1"/>
</dbReference>
<evidence type="ECO:0000313" key="4">
    <source>
        <dbReference type="Proteomes" id="UP000058925"/>
    </source>
</evidence>
<dbReference type="EC" id="2.7.13.3" evidence="3"/>
<dbReference type="RefSeq" id="WP_196817031.1">
    <property type="nucleotide sequence ID" value="NZ_CP012850.1"/>
</dbReference>
<dbReference type="Pfam" id="PF00512">
    <property type="entry name" value="HisKA"/>
    <property type="match status" value="1"/>
</dbReference>